<dbReference type="AlphaFoldDB" id="M3Z8H2"/>
<dbReference type="HOGENOM" id="CLU_771503_0_0_1"/>
<reference evidence="2" key="1">
    <citation type="submission" date="2024-06" db="UniProtKB">
        <authorList>
            <consortium name="Ensembl"/>
        </authorList>
    </citation>
    <scope>IDENTIFICATION</scope>
</reference>
<evidence type="ECO:0000313" key="2">
    <source>
        <dbReference type="Ensembl" id="ENSMPUP00000019886.1"/>
    </source>
</evidence>
<evidence type="ECO:0000256" key="1">
    <source>
        <dbReference type="SAM" id="MobiDB-lite"/>
    </source>
</evidence>
<sequence length="359" mass="38601">MEGTGRAGVATRSSKVYGTPPLLLGSQKFHSPNLQGTWAWKDTGQRQKEAAPVSAESGLGAPSSVSLFLTRGWTWGYNAQAGRCGAKGAAPRALSLGPAPWQQPTRCPLRGLLRQSHRQCPPHGLGACGARNGRKMRSTPTQGADTHTQRTHGSPWAQGGRPLRSVCLPPLLAGTPTRWLELTRQPSGPGRCKPRAEDGGINKTDWGGGCRDPWRCFLSQMVTREKAKSLTPSTPMDFRPCLPNRHTELLPSSAAPRDPLLSWCPPPHWALHPALCGPNNITRTWSRQPPAVRQGSGCSGASSPPLGCPTRTYTHTHTHTHRCLGFMCPVLPAHPFRTSRPLTDTASFAGDTLPLGSVC</sequence>
<name>M3Z8H2_MUSPF</name>
<dbReference type="Ensembl" id="ENSMPUT00000020169.1">
    <property type="protein sequence ID" value="ENSMPUP00000019886.1"/>
    <property type="gene ID" value="ENSMPUG00000020017.1"/>
</dbReference>
<protein>
    <submittedName>
        <fullName evidence="2">Uncharacterized protein</fullName>
    </submittedName>
</protein>
<proteinExistence type="predicted"/>
<organism evidence="2">
    <name type="scientific">Mustela putorius furo</name>
    <name type="common">European domestic ferret</name>
    <name type="synonym">Mustela furo</name>
    <dbReference type="NCBI Taxonomy" id="9669"/>
    <lineage>
        <taxon>Eukaryota</taxon>
        <taxon>Metazoa</taxon>
        <taxon>Chordata</taxon>
        <taxon>Craniata</taxon>
        <taxon>Vertebrata</taxon>
        <taxon>Euteleostomi</taxon>
        <taxon>Mammalia</taxon>
        <taxon>Eutheria</taxon>
        <taxon>Laurasiatheria</taxon>
        <taxon>Carnivora</taxon>
        <taxon>Caniformia</taxon>
        <taxon>Musteloidea</taxon>
        <taxon>Mustelidae</taxon>
        <taxon>Mustelinae</taxon>
        <taxon>Mustela</taxon>
    </lineage>
</organism>
<feature type="region of interest" description="Disordered" evidence="1">
    <location>
        <begin position="181"/>
        <end position="204"/>
    </location>
</feature>
<dbReference type="InParanoid" id="M3Z8H2"/>
<feature type="region of interest" description="Disordered" evidence="1">
    <location>
        <begin position="124"/>
        <end position="161"/>
    </location>
</feature>
<accession>M3Z8H2</accession>
<dbReference type="EMBL" id="AEYP01035437">
    <property type="status" value="NOT_ANNOTATED_CDS"/>
    <property type="molecule type" value="Genomic_DNA"/>
</dbReference>